<feature type="transmembrane region" description="Helical" evidence="8">
    <location>
        <begin position="157"/>
        <end position="174"/>
    </location>
</feature>
<evidence type="ECO:0000256" key="7">
    <source>
        <dbReference type="ARBA" id="ARBA00023136"/>
    </source>
</evidence>
<evidence type="ECO:0000256" key="1">
    <source>
        <dbReference type="ARBA" id="ARBA00004651"/>
    </source>
</evidence>
<dbReference type="OrthoDB" id="4455417at2"/>
<evidence type="ECO:0000256" key="6">
    <source>
        <dbReference type="ARBA" id="ARBA00022989"/>
    </source>
</evidence>
<gene>
    <name evidence="9" type="ORF">C7Y72_08570</name>
</gene>
<dbReference type="Proteomes" id="UP000240739">
    <property type="component" value="Unassembled WGS sequence"/>
</dbReference>
<evidence type="ECO:0000256" key="4">
    <source>
        <dbReference type="ARBA" id="ARBA00022475"/>
    </source>
</evidence>
<feature type="transmembrane region" description="Helical" evidence="8">
    <location>
        <begin position="286"/>
        <end position="305"/>
    </location>
</feature>
<feature type="transmembrane region" description="Helical" evidence="8">
    <location>
        <begin position="129"/>
        <end position="150"/>
    </location>
</feature>
<keyword evidence="4" id="KW-1003">Cell membrane</keyword>
<comment type="caution">
    <text evidence="9">The sequence shown here is derived from an EMBL/GenBank/DDBJ whole genome shotgun (WGS) entry which is preliminary data.</text>
</comment>
<evidence type="ECO:0000313" key="10">
    <source>
        <dbReference type="Proteomes" id="UP000240739"/>
    </source>
</evidence>
<reference evidence="9 10" key="1">
    <citation type="submission" date="2018-03" db="EMBL/GenBank/DDBJ databases">
        <title>Aquarubrobacter algicola gen. nov., sp. nov., a novel actinobacterium isolated from shallow eutrophic lake during the end of cyanobacterial harmful algal blooms.</title>
        <authorList>
            <person name="Chun S.J."/>
        </authorList>
    </citation>
    <scope>NUCLEOTIDE SEQUENCE [LARGE SCALE GENOMIC DNA]</scope>
    <source>
        <strain evidence="9 10">Seoho-28</strain>
    </source>
</reference>
<evidence type="ECO:0000256" key="5">
    <source>
        <dbReference type="ARBA" id="ARBA00022692"/>
    </source>
</evidence>
<proteinExistence type="inferred from homology"/>
<dbReference type="GO" id="GO:0033214">
    <property type="term" value="P:siderophore-iron import into cell"/>
    <property type="evidence" value="ECO:0007669"/>
    <property type="project" value="TreeGrafter"/>
</dbReference>
<keyword evidence="10" id="KW-1185">Reference proteome</keyword>
<feature type="transmembrane region" description="Helical" evidence="8">
    <location>
        <begin position="106"/>
        <end position="123"/>
    </location>
</feature>
<dbReference type="GO" id="GO:0005886">
    <property type="term" value="C:plasma membrane"/>
    <property type="evidence" value="ECO:0007669"/>
    <property type="project" value="UniProtKB-SubCell"/>
</dbReference>
<dbReference type="InterPro" id="IPR037294">
    <property type="entry name" value="ABC_BtuC-like"/>
</dbReference>
<dbReference type="PANTHER" id="PTHR30472:SF24">
    <property type="entry name" value="FERRIC ENTEROBACTIN TRANSPORT SYSTEM PERMEASE PROTEIN FEPG"/>
    <property type="match status" value="1"/>
</dbReference>
<dbReference type="CDD" id="cd06550">
    <property type="entry name" value="TM_ABC_iron-siderophores_like"/>
    <property type="match status" value="1"/>
</dbReference>
<dbReference type="InterPro" id="IPR000522">
    <property type="entry name" value="ABC_transptr_permease_BtuC"/>
</dbReference>
<dbReference type="AlphaFoldDB" id="A0A2T4UKE4"/>
<comment type="subcellular location">
    <subcellularLocation>
        <location evidence="1">Cell membrane</location>
        <topology evidence="1">Multi-pass membrane protein</topology>
    </subcellularLocation>
</comment>
<dbReference type="GO" id="GO:0022857">
    <property type="term" value="F:transmembrane transporter activity"/>
    <property type="evidence" value="ECO:0007669"/>
    <property type="project" value="InterPro"/>
</dbReference>
<comment type="similarity">
    <text evidence="2">Belongs to the binding-protein-dependent transport system permease family. FecCD subfamily.</text>
</comment>
<feature type="transmembrane region" description="Helical" evidence="8">
    <location>
        <begin position="249"/>
        <end position="274"/>
    </location>
</feature>
<keyword evidence="7 8" id="KW-0472">Membrane</keyword>
<dbReference type="Gene3D" id="1.10.3470.10">
    <property type="entry name" value="ABC transporter involved in vitamin B12 uptake, BtuC"/>
    <property type="match status" value="1"/>
</dbReference>
<feature type="transmembrane region" description="Helical" evidence="8">
    <location>
        <begin position="76"/>
        <end position="94"/>
    </location>
</feature>
<accession>A0A2T4UKE4</accession>
<feature type="transmembrane region" description="Helical" evidence="8">
    <location>
        <begin position="317"/>
        <end position="336"/>
    </location>
</feature>
<organism evidence="9 10">
    <name type="scientific">Paraconexibacter algicola</name>
    <dbReference type="NCBI Taxonomy" id="2133960"/>
    <lineage>
        <taxon>Bacteria</taxon>
        <taxon>Bacillati</taxon>
        <taxon>Actinomycetota</taxon>
        <taxon>Thermoleophilia</taxon>
        <taxon>Solirubrobacterales</taxon>
        <taxon>Paraconexibacteraceae</taxon>
        <taxon>Paraconexibacter</taxon>
    </lineage>
</organism>
<sequence>MSAIVLRAAGGRVSLRLHRRPILVGAALALLTFATVVLALTTGDFPLSVGQVLAVLVGRGDPGDAFIVETLRLPRVLTAVLVGAAFGVAGAIFQSITRNPLGSPDVIGFTAGSASGALLVILTTSGGAVAIALGSVAGGVVTAAVVYLLAFRGGVQGYRLVLVGIGIGYALYSLNDYLITRATREDALEASHWLVGSLNGRGWEHVWPVAAALAVLLPLALLLSRSMQLLELGDDAASALGVGVQRARLALAALAVALTAVGTASTGPVLFVALAAPQIARRLTRAAVPGLGTSALTGATLMAAGDFAAQRLLDQDLPVGVVTGLVGGVFLAWLLTQEWRTR</sequence>
<evidence type="ECO:0008006" key="11">
    <source>
        <dbReference type="Google" id="ProtNLM"/>
    </source>
</evidence>
<evidence type="ECO:0000256" key="8">
    <source>
        <dbReference type="SAM" id="Phobius"/>
    </source>
</evidence>
<dbReference type="Pfam" id="PF01032">
    <property type="entry name" value="FecCD"/>
    <property type="match status" value="1"/>
</dbReference>
<evidence type="ECO:0000256" key="3">
    <source>
        <dbReference type="ARBA" id="ARBA00022448"/>
    </source>
</evidence>
<keyword evidence="3" id="KW-0813">Transport</keyword>
<dbReference type="EMBL" id="PYYB01000001">
    <property type="protein sequence ID" value="PTL59700.1"/>
    <property type="molecule type" value="Genomic_DNA"/>
</dbReference>
<evidence type="ECO:0000256" key="2">
    <source>
        <dbReference type="ARBA" id="ARBA00007935"/>
    </source>
</evidence>
<evidence type="ECO:0000313" key="9">
    <source>
        <dbReference type="EMBL" id="PTL59700.1"/>
    </source>
</evidence>
<protein>
    <recommendedName>
        <fullName evidence="11">Iron complex transport system permease protein</fullName>
    </recommendedName>
</protein>
<keyword evidence="5 8" id="KW-0812">Transmembrane</keyword>
<feature type="transmembrane region" description="Helical" evidence="8">
    <location>
        <begin position="21"/>
        <end position="40"/>
    </location>
</feature>
<dbReference type="SUPFAM" id="SSF81345">
    <property type="entry name" value="ABC transporter involved in vitamin B12 uptake, BtuC"/>
    <property type="match status" value="1"/>
</dbReference>
<dbReference type="RefSeq" id="WP_107568343.1">
    <property type="nucleotide sequence ID" value="NZ_PYYB01000001.1"/>
</dbReference>
<dbReference type="PANTHER" id="PTHR30472">
    <property type="entry name" value="FERRIC ENTEROBACTIN TRANSPORT SYSTEM PERMEASE PROTEIN"/>
    <property type="match status" value="1"/>
</dbReference>
<keyword evidence="6 8" id="KW-1133">Transmembrane helix</keyword>
<name>A0A2T4UKE4_9ACTN</name>